<dbReference type="GeneTree" id="ENSGT00940000153116"/>
<dbReference type="GO" id="GO:0005930">
    <property type="term" value="C:axoneme"/>
    <property type="evidence" value="ECO:0007669"/>
    <property type="project" value="TreeGrafter"/>
</dbReference>
<feature type="coiled-coil region" evidence="2">
    <location>
        <begin position="274"/>
        <end position="312"/>
    </location>
</feature>
<dbReference type="PANTHER" id="PTHR21694:SF18">
    <property type="entry name" value="COILED-COIL DOMAIN-CONTAINING PROTEIN 63"/>
    <property type="match status" value="1"/>
</dbReference>
<dbReference type="GO" id="GO:0036158">
    <property type="term" value="P:outer dynein arm assembly"/>
    <property type="evidence" value="ECO:0007669"/>
    <property type="project" value="TreeGrafter"/>
</dbReference>
<dbReference type="GO" id="GO:0003341">
    <property type="term" value="P:cilium movement"/>
    <property type="evidence" value="ECO:0007669"/>
    <property type="project" value="TreeGrafter"/>
</dbReference>
<dbReference type="InterPro" id="IPR051876">
    <property type="entry name" value="ODA-DC/CCD"/>
</dbReference>
<feature type="coiled-coil region" evidence="2">
    <location>
        <begin position="3"/>
        <end position="37"/>
    </location>
</feature>
<dbReference type="Ensembl" id="ENSSLUT00000008741.1">
    <property type="protein sequence ID" value="ENSSLUP00000008465.1"/>
    <property type="gene ID" value="ENSSLUG00000003993.1"/>
</dbReference>
<evidence type="ECO:0000256" key="2">
    <source>
        <dbReference type="SAM" id="Coils"/>
    </source>
</evidence>
<dbReference type="PANTHER" id="PTHR21694">
    <property type="entry name" value="COILED-COIL DOMAIN-CONTAINING PROTEIN 63"/>
    <property type="match status" value="1"/>
</dbReference>
<name>A0A8C9XAY1_SANLU</name>
<reference evidence="4" key="2">
    <citation type="submission" date="2025-09" db="UniProtKB">
        <authorList>
            <consortium name="Ensembl"/>
        </authorList>
    </citation>
    <scope>IDENTIFICATION</scope>
</reference>
<dbReference type="Pfam" id="PF21773">
    <property type="entry name" value="ODAD1_CC"/>
    <property type="match status" value="1"/>
</dbReference>
<feature type="domain" description="ODAD1 central coiled coil region" evidence="3">
    <location>
        <begin position="66"/>
        <end position="334"/>
    </location>
</feature>
<accession>A0A8C9XAY1</accession>
<evidence type="ECO:0000259" key="3">
    <source>
        <dbReference type="Pfam" id="PF21773"/>
    </source>
</evidence>
<dbReference type="OrthoDB" id="6766775at2759"/>
<protein>
    <submittedName>
        <fullName evidence="4">Coiled-coil domain-containing protein 63-like</fullName>
    </submittedName>
</protein>
<dbReference type="Proteomes" id="UP000694568">
    <property type="component" value="Unplaced"/>
</dbReference>
<keyword evidence="1 2" id="KW-0175">Coiled coil</keyword>
<dbReference type="RefSeq" id="XP_031132988.1">
    <property type="nucleotide sequence ID" value="XM_031277128.2"/>
</dbReference>
<gene>
    <name evidence="4" type="primary">LOC116034427</name>
</gene>
<evidence type="ECO:0000313" key="5">
    <source>
        <dbReference type="Proteomes" id="UP000694568"/>
    </source>
</evidence>
<proteinExistence type="predicted"/>
<evidence type="ECO:0000313" key="4">
    <source>
        <dbReference type="Ensembl" id="ENSSLUP00000008465.1"/>
    </source>
</evidence>
<reference evidence="4" key="1">
    <citation type="submission" date="2025-08" db="UniProtKB">
        <authorList>
            <consortium name="Ensembl"/>
        </authorList>
    </citation>
    <scope>IDENTIFICATION</scope>
</reference>
<dbReference type="RefSeq" id="XP_031132990.1">
    <property type="nucleotide sequence ID" value="XM_031277130.2"/>
</dbReference>
<dbReference type="GeneID" id="116034427"/>
<sequence length="407" mass="47502">MATDILKEQYNNLQEENDQYKRLISQQKDNLVSLDREVTVSESRILEMLTVPGGILKQQGEHGRLRKHIRVLENKLNQDTVKFNELLSNNMDYRKHIAHLLQQKGLWCNIEKKFNRQLATQQNITEKLGERFNLAFSQRSEAEIRMLEMRECIKVETVNFTKRRMQLKTTIAHDAKRQTFMETKFQEIIPLEEDEDSKKRKQQQQYENGVKKMEMYMQGHSTLVQVTGEGDLRHISNMFIQNEQKNFAHISYINELHNRRNTLKTCTDKMKSDILFLEEENKGHDEKIKSLLKDLESELEKYSCLSDSLEKQCAVVQRTLDQLTTAISGLLDKIMQEVVIVNSDNIVHFTSILEESISNILIQANNLEDEYLVPEKMLLANSDLLPENEAVVETEHSRSSTRSIKSA</sequence>
<organism evidence="4 5">
    <name type="scientific">Sander lucioperca</name>
    <name type="common">Pike-perch</name>
    <name type="synonym">Perca lucioperca</name>
    <dbReference type="NCBI Taxonomy" id="283035"/>
    <lineage>
        <taxon>Eukaryota</taxon>
        <taxon>Metazoa</taxon>
        <taxon>Chordata</taxon>
        <taxon>Craniata</taxon>
        <taxon>Vertebrata</taxon>
        <taxon>Euteleostomi</taxon>
        <taxon>Actinopterygii</taxon>
        <taxon>Neopterygii</taxon>
        <taxon>Teleostei</taxon>
        <taxon>Neoteleostei</taxon>
        <taxon>Acanthomorphata</taxon>
        <taxon>Eupercaria</taxon>
        <taxon>Perciformes</taxon>
        <taxon>Percoidei</taxon>
        <taxon>Percidae</taxon>
        <taxon>Luciopercinae</taxon>
        <taxon>Sander</taxon>
    </lineage>
</organism>
<dbReference type="InterPro" id="IPR049258">
    <property type="entry name" value="ODAD1_CC"/>
</dbReference>
<dbReference type="AlphaFoldDB" id="A0A8C9XAY1"/>
<evidence type="ECO:0000256" key="1">
    <source>
        <dbReference type="ARBA" id="ARBA00023054"/>
    </source>
</evidence>
<keyword evidence="5" id="KW-1185">Reference proteome</keyword>
<dbReference type="KEGG" id="sluc:116034427"/>